<name>A0A8K0DKV7_IGNLU</name>
<accession>A0A8K0DKV7</accession>
<dbReference type="EMBL" id="VTPC01000556">
    <property type="protein sequence ID" value="KAF2905357.1"/>
    <property type="molecule type" value="Genomic_DNA"/>
</dbReference>
<comment type="caution">
    <text evidence="1">The sequence shown here is derived from an EMBL/GenBank/DDBJ whole genome shotgun (WGS) entry which is preliminary data.</text>
</comment>
<proteinExistence type="predicted"/>
<organism evidence="1 2">
    <name type="scientific">Ignelater luminosus</name>
    <name type="common">Cucubano</name>
    <name type="synonym">Pyrophorus luminosus</name>
    <dbReference type="NCBI Taxonomy" id="2038154"/>
    <lineage>
        <taxon>Eukaryota</taxon>
        <taxon>Metazoa</taxon>
        <taxon>Ecdysozoa</taxon>
        <taxon>Arthropoda</taxon>
        <taxon>Hexapoda</taxon>
        <taxon>Insecta</taxon>
        <taxon>Pterygota</taxon>
        <taxon>Neoptera</taxon>
        <taxon>Endopterygota</taxon>
        <taxon>Coleoptera</taxon>
        <taxon>Polyphaga</taxon>
        <taxon>Elateriformia</taxon>
        <taxon>Elateroidea</taxon>
        <taxon>Elateridae</taxon>
        <taxon>Agrypninae</taxon>
        <taxon>Pyrophorini</taxon>
        <taxon>Ignelater</taxon>
    </lineage>
</organism>
<keyword evidence="2" id="KW-1185">Reference proteome</keyword>
<protein>
    <submittedName>
        <fullName evidence="1">Uncharacterized protein</fullName>
    </submittedName>
</protein>
<dbReference type="OrthoDB" id="6491412at2759"/>
<dbReference type="AlphaFoldDB" id="A0A8K0DKV7"/>
<evidence type="ECO:0000313" key="2">
    <source>
        <dbReference type="Proteomes" id="UP000801492"/>
    </source>
</evidence>
<dbReference type="Proteomes" id="UP000801492">
    <property type="component" value="Unassembled WGS sequence"/>
</dbReference>
<reference evidence="1" key="1">
    <citation type="submission" date="2019-08" db="EMBL/GenBank/DDBJ databases">
        <title>The genome of the North American firefly Photinus pyralis.</title>
        <authorList>
            <consortium name="Photinus pyralis genome working group"/>
            <person name="Fallon T.R."/>
            <person name="Sander Lower S.E."/>
            <person name="Weng J.-K."/>
        </authorList>
    </citation>
    <scope>NUCLEOTIDE SEQUENCE</scope>
    <source>
        <strain evidence="1">TRF0915ILg1</strain>
        <tissue evidence="1">Whole body</tissue>
    </source>
</reference>
<gene>
    <name evidence="1" type="ORF">ILUMI_00821</name>
</gene>
<sequence>MVGSTTTQLLCNLKLLSKNYLYIQKLKILVLEIVFSWGILHCSSSPSTTRAVEIINSVSFSRFDDENPTNATNLEDENDIYATIPEELTEFSSQIVAYISGFVVRKLFKVLKCEDCLDVLINYKNHPAPLIALRDKGGLINILQMMLLTSA</sequence>
<evidence type="ECO:0000313" key="1">
    <source>
        <dbReference type="EMBL" id="KAF2905357.1"/>
    </source>
</evidence>